<feature type="transmembrane region" description="Helical" evidence="7">
    <location>
        <begin position="21"/>
        <end position="41"/>
    </location>
</feature>
<feature type="transmembrane region" description="Helical" evidence="7">
    <location>
        <begin position="292"/>
        <end position="321"/>
    </location>
</feature>
<dbReference type="EMBL" id="JARUIS010000001">
    <property type="protein sequence ID" value="MDS1001926.1"/>
    <property type="molecule type" value="Genomic_DNA"/>
</dbReference>
<reference evidence="10" key="1">
    <citation type="submission" date="2023-04" db="EMBL/GenBank/DDBJ databases">
        <title>Assessment of the microbiological origin of a defect in Grana Padano cheese.</title>
        <authorList>
            <person name="Zago M."/>
            <person name="Rossetti L."/>
            <person name="Bonvini B."/>
            <person name="Carminati D."/>
            <person name="Giraffa G."/>
        </authorList>
    </citation>
    <scope>NUCLEOTIDE SEQUENCE</scope>
    <source>
        <strain evidence="10">4990</strain>
    </source>
</reference>
<dbReference type="Pfam" id="PF02687">
    <property type="entry name" value="FtsX"/>
    <property type="match status" value="2"/>
</dbReference>
<dbReference type="Pfam" id="PF12704">
    <property type="entry name" value="MacB_PCD"/>
    <property type="match status" value="1"/>
</dbReference>
<gene>
    <name evidence="10" type="ORF">P9J83_00160</name>
</gene>
<evidence type="ECO:0000256" key="3">
    <source>
        <dbReference type="ARBA" id="ARBA00022692"/>
    </source>
</evidence>
<comment type="subcellular location">
    <subcellularLocation>
        <location evidence="1">Cell membrane</location>
        <topology evidence="1">Multi-pass membrane protein</topology>
    </subcellularLocation>
</comment>
<evidence type="ECO:0000256" key="2">
    <source>
        <dbReference type="ARBA" id="ARBA00022475"/>
    </source>
</evidence>
<organism evidence="10 11">
    <name type="scientific">Clostridium sporogenes</name>
    <dbReference type="NCBI Taxonomy" id="1509"/>
    <lineage>
        <taxon>Bacteria</taxon>
        <taxon>Bacillati</taxon>
        <taxon>Bacillota</taxon>
        <taxon>Clostridia</taxon>
        <taxon>Eubacteriales</taxon>
        <taxon>Clostridiaceae</taxon>
        <taxon>Clostridium</taxon>
    </lineage>
</organism>
<feature type="transmembrane region" description="Helical" evidence="7">
    <location>
        <begin position="719"/>
        <end position="746"/>
    </location>
</feature>
<comment type="caution">
    <text evidence="10">The sequence shown here is derived from an EMBL/GenBank/DDBJ whole genome shotgun (WGS) entry which is preliminary data.</text>
</comment>
<feature type="transmembrane region" description="Helical" evidence="7">
    <location>
        <begin position="772"/>
        <end position="795"/>
    </location>
</feature>
<evidence type="ECO:0000313" key="11">
    <source>
        <dbReference type="Proteomes" id="UP001182303"/>
    </source>
</evidence>
<name>A0AAE4JR97_CLOSG</name>
<protein>
    <submittedName>
        <fullName evidence="10">FtsX-like permease family protein</fullName>
    </submittedName>
</protein>
<dbReference type="GO" id="GO:0005886">
    <property type="term" value="C:plasma membrane"/>
    <property type="evidence" value="ECO:0007669"/>
    <property type="project" value="UniProtKB-SubCell"/>
</dbReference>
<dbReference type="Proteomes" id="UP001182303">
    <property type="component" value="Unassembled WGS sequence"/>
</dbReference>
<evidence type="ECO:0000256" key="1">
    <source>
        <dbReference type="ARBA" id="ARBA00004651"/>
    </source>
</evidence>
<feature type="domain" description="ABC3 transporter permease C-terminal" evidence="8">
    <location>
        <begin position="243"/>
        <end position="365"/>
    </location>
</feature>
<evidence type="ECO:0000256" key="7">
    <source>
        <dbReference type="SAM" id="Phobius"/>
    </source>
</evidence>
<evidence type="ECO:0000256" key="4">
    <source>
        <dbReference type="ARBA" id="ARBA00022989"/>
    </source>
</evidence>
<feature type="domain" description="MacB-like periplasmic core" evidence="9">
    <location>
        <begin position="20"/>
        <end position="209"/>
    </location>
</feature>
<keyword evidence="3 7" id="KW-0812">Transmembrane</keyword>
<feature type="transmembrane region" description="Helical" evidence="7">
    <location>
        <begin position="237"/>
        <end position="260"/>
    </location>
</feature>
<evidence type="ECO:0000259" key="8">
    <source>
        <dbReference type="Pfam" id="PF02687"/>
    </source>
</evidence>
<evidence type="ECO:0000259" key="9">
    <source>
        <dbReference type="Pfam" id="PF12704"/>
    </source>
</evidence>
<comment type="similarity">
    <text evidence="6">Belongs to the ABC-4 integral membrane protein family.</text>
</comment>
<dbReference type="InterPro" id="IPR050250">
    <property type="entry name" value="Macrolide_Exporter_MacB"/>
</dbReference>
<dbReference type="AlphaFoldDB" id="A0AAE4JR97"/>
<dbReference type="InterPro" id="IPR003838">
    <property type="entry name" value="ABC3_permease_C"/>
</dbReference>
<keyword evidence="5 7" id="KW-0472">Membrane</keyword>
<keyword evidence="4 7" id="KW-1133">Transmembrane helix</keyword>
<accession>A0AAE4JR97</accession>
<sequence>MIKNYKQVTGRYLKANKKRTIITIIGIVLSVALIATIGLFFKGTQDAQVENVMRTVGSYHLMFERANEDLVNKMKNDSRVSSSGIYTASDPIKVGDKISIQEIVASDKALELLPFNAKEGRLPENEKEVAVEKWALGYIDKSAEIGKNIKINGKDYTLVGVLENSSVTQMQNAATVLMKNNNINTEKANLLVKISSKVDLQKVTKELKKLRGRNKVEENNMLLMYQGAKKDYSTRGLYGAIFIVIGIVVISTIAVIYNSFQISVVERVKQFGLLRAVGTTKKQIRNMVLREATLVAIIAIPLGLLCGIIAVYSVGFVFSLIGGDSVLPTKLSISPIILLGSGAVGLFSIYASALIPANFAGKISPLVAISSRATISKEKVNRRKNKLVEKLFKFEGSLALKNIKRNRKRYRITVFSIVISVVLFISFKSLIDMSTNFRNELNESQNIHFKIYKSSEGLGDQDIKIDDLTLDNKIEDKIKDQSVVDKVYGEYRAYNFYGAIDDKLEVSDVKDIKDVYRKVNVNGQEKTVMDVSMSIYDNDALELTKNYLKSGSIDIEKLNQENGVIVINKNKVLRPELHKSYMGPLADLKVGDEISVQYKENQKVYDEKYKDNIEFGKGKVKKVKVMAIVDVPTFNLGSDVQHESEKALKVITSPDVMKKLSESKEIKPGYFNIKVKDANKDQLAMNDIEGAIKEDPSLRIINIIDENKREKSEVLMMEILVYSFIAVISLIGSVNIINTVTTNIILRKREFAALKSIGLTQKGLKKMVTLEGILYGITGAIYGSVLGCGLSYLLANQLMKSREFVWPVPWQAVVIASVSAILIGYISVLSPLSRIKKENLIEAIREDF</sequence>
<dbReference type="GO" id="GO:0022857">
    <property type="term" value="F:transmembrane transporter activity"/>
    <property type="evidence" value="ECO:0007669"/>
    <property type="project" value="TreeGrafter"/>
</dbReference>
<feature type="transmembrane region" description="Helical" evidence="7">
    <location>
        <begin position="333"/>
        <end position="355"/>
    </location>
</feature>
<keyword evidence="2" id="KW-1003">Cell membrane</keyword>
<evidence type="ECO:0000256" key="6">
    <source>
        <dbReference type="ARBA" id="ARBA00038076"/>
    </source>
</evidence>
<dbReference type="PANTHER" id="PTHR30572">
    <property type="entry name" value="MEMBRANE COMPONENT OF TRANSPORTER-RELATED"/>
    <property type="match status" value="1"/>
</dbReference>
<evidence type="ECO:0000256" key="5">
    <source>
        <dbReference type="ARBA" id="ARBA00023136"/>
    </source>
</evidence>
<feature type="transmembrane region" description="Helical" evidence="7">
    <location>
        <begin position="807"/>
        <end position="828"/>
    </location>
</feature>
<proteinExistence type="inferred from homology"/>
<feature type="domain" description="ABC3 transporter permease C-terminal" evidence="8">
    <location>
        <begin position="723"/>
        <end position="839"/>
    </location>
</feature>
<dbReference type="RefSeq" id="WP_310942518.1">
    <property type="nucleotide sequence ID" value="NZ_JARUIS010000001.1"/>
</dbReference>
<dbReference type="InterPro" id="IPR025857">
    <property type="entry name" value="MacB_PCD"/>
</dbReference>
<feature type="transmembrane region" description="Helical" evidence="7">
    <location>
        <begin position="410"/>
        <end position="431"/>
    </location>
</feature>
<dbReference type="PANTHER" id="PTHR30572:SF4">
    <property type="entry name" value="ABC TRANSPORTER PERMEASE YTRF"/>
    <property type="match status" value="1"/>
</dbReference>
<evidence type="ECO:0000313" key="10">
    <source>
        <dbReference type="EMBL" id="MDS1001926.1"/>
    </source>
</evidence>